<protein>
    <submittedName>
        <fullName evidence="1">Uncharacterized protein</fullName>
    </submittedName>
</protein>
<gene>
    <name evidence="1" type="ORF">NCTC9637_04940</name>
</gene>
<evidence type="ECO:0000313" key="2">
    <source>
        <dbReference type="Proteomes" id="UP000255099"/>
    </source>
</evidence>
<proteinExistence type="predicted"/>
<accession>A0A377W630</accession>
<dbReference type="AlphaFoldDB" id="A0A377W630"/>
<sequence>MSITRCHCSLSISRAGLALAIPGGVNGDIEAAIAAFGQRNGGAQVGNLADIAGKRTSLTADGFNMADRFRQPAVVAKIKTDYPCTRAGEAAGDGLADAAAGAGDESDAIPQVKQLLCKVFTDHNVYSLQYSVERREPCFPNGGAPRLIRATFRRCYVAPVSEAPPGGRPGVVAPMRDALFGLWGPLTRGDYDIIKPPSILMVCPVR</sequence>
<evidence type="ECO:0000313" key="1">
    <source>
        <dbReference type="EMBL" id="STT49959.1"/>
    </source>
</evidence>
<organism evidence="1 2">
    <name type="scientific">Klebsiella pneumoniae</name>
    <dbReference type="NCBI Taxonomy" id="573"/>
    <lineage>
        <taxon>Bacteria</taxon>
        <taxon>Pseudomonadati</taxon>
        <taxon>Pseudomonadota</taxon>
        <taxon>Gammaproteobacteria</taxon>
        <taxon>Enterobacterales</taxon>
        <taxon>Enterobacteriaceae</taxon>
        <taxon>Klebsiella/Raoultella group</taxon>
        <taxon>Klebsiella</taxon>
        <taxon>Klebsiella pneumoniae complex</taxon>
    </lineage>
</organism>
<reference evidence="1 2" key="1">
    <citation type="submission" date="2018-06" db="EMBL/GenBank/DDBJ databases">
        <authorList>
            <consortium name="Pathogen Informatics"/>
            <person name="Doyle S."/>
        </authorList>
    </citation>
    <scope>NUCLEOTIDE SEQUENCE [LARGE SCALE GENOMIC DNA]</scope>
    <source>
        <strain evidence="1 2">NCTC9637</strain>
    </source>
</reference>
<dbReference type="EMBL" id="UGLB01000003">
    <property type="protein sequence ID" value="STT49959.1"/>
    <property type="molecule type" value="Genomic_DNA"/>
</dbReference>
<name>A0A377W630_KLEPN</name>
<dbReference type="Proteomes" id="UP000255099">
    <property type="component" value="Unassembled WGS sequence"/>
</dbReference>